<name>A0ABD1SK72_9LAMI</name>
<dbReference type="Pfam" id="PF04520">
    <property type="entry name" value="Senescence_reg"/>
    <property type="match status" value="1"/>
</dbReference>
<comment type="similarity">
    <text evidence="1">Belongs to the senescence regulator S40 family.</text>
</comment>
<dbReference type="AlphaFoldDB" id="A0ABD1SK72"/>
<gene>
    <name evidence="3" type="ORF">Fot_34974</name>
</gene>
<evidence type="ECO:0000313" key="4">
    <source>
        <dbReference type="Proteomes" id="UP001604277"/>
    </source>
</evidence>
<sequence length="319" mass="36234">MGSFFSVLGICSQYLRFQMKSLDFSSSRYTKGSPEFRKASSRISRKSSSATASIVSDGPLSLPVSVPDWSKKLKEEYRENRRQESNNDDYDEDEYEENGNRIPPHEFLALQMARTRMASFSVHEGIGRTLKGRDLSTFSSLIISSIPGRTESFWKELDYFKNMWKHRQELKLLGLDTGSIVELGEPGVSERTLVMIWMLFARSMTNVLRKMVFPFPLELTRGPECKCLSPVTSPPVPSYQERSVHVRNRSQTVCFLSDHEVSPGNFSILTSFGQTSTNTPILTGCRYSKLGQNMIPRGPDDAELLEEKIVKQLEEKKDA</sequence>
<protein>
    <submittedName>
        <fullName evidence="3">Uncharacterized protein</fullName>
    </submittedName>
</protein>
<dbReference type="EMBL" id="JBFOLJ010000010">
    <property type="protein sequence ID" value="KAL2501126.1"/>
    <property type="molecule type" value="Genomic_DNA"/>
</dbReference>
<dbReference type="GO" id="GO:0010150">
    <property type="term" value="P:leaf senescence"/>
    <property type="evidence" value="ECO:0007669"/>
    <property type="project" value="UniProtKB-ARBA"/>
</dbReference>
<proteinExistence type="inferred from homology"/>
<evidence type="ECO:0000256" key="2">
    <source>
        <dbReference type="SAM" id="MobiDB-lite"/>
    </source>
</evidence>
<keyword evidence="4" id="KW-1185">Reference proteome</keyword>
<dbReference type="InterPro" id="IPR007608">
    <property type="entry name" value="Senescence_reg_S40"/>
</dbReference>
<accession>A0ABD1SK72</accession>
<comment type="caution">
    <text evidence="3">The sequence shown here is derived from an EMBL/GenBank/DDBJ whole genome shotgun (WGS) entry which is preliminary data.</text>
</comment>
<reference evidence="4" key="1">
    <citation type="submission" date="2024-07" db="EMBL/GenBank/DDBJ databases">
        <title>Two chromosome-level genome assemblies of Korean endemic species Abeliophyllum distichum and Forsythia ovata (Oleaceae).</title>
        <authorList>
            <person name="Jang H."/>
        </authorList>
    </citation>
    <scope>NUCLEOTIDE SEQUENCE [LARGE SCALE GENOMIC DNA]</scope>
</reference>
<evidence type="ECO:0000256" key="1">
    <source>
        <dbReference type="ARBA" id="ARBA00034773"/>
    </source>
</evidence>
<dbReference type="Proteomes" id="UP001604277">
    <property type="component" value="Unassembled WGS sequence"/>
</dbReference>
<dbReference type="PANTHER" id="PTHR46525:SF2">
    <property type="entry name" value="EMB|CAB72159.1"/>
    <property type="match status" value="1"/>
</dbReference>
<feature type="region of interest" description="Disordered" evidence="2">
    <location>
        <begin position="77"/>
        <end position="100"/>
    </location>
</feature>
<evidence type="ECO:0000313" key="3">
    <source>
        <dbReference type="EMBL" id="KAL2501126.1"/>
    </source>
</evidence>
<dbReference type="PANTHER" id="PTHR46525">
    <property type="entry name" value="EMB|CAB72159.1"/>
    <property type="match status" value="1"/>
</dbReference>
<organism evidence="3 4">
    <name type="scientific">Forsythia ovata</name>
    <dbReference type="NCBI Taxonomy" id="205694"/>
    <lineage>
        <taxon>Eukaryota</taxon>
        <taxon>Viridiplantae</taxon>
        <taxon>Streptophyta</taxon>
        <taxon>Embryophyta</taxon>
        <taxon>Tracheophyta</taxon>
        <taxon>Spermatophyta</taxon>
        <taxon>Magnoliopsida</taxon>
        <taxon>eudicotyledons</taxon>
        <taxon>Gunneridae</taxon>
        <taxon>Pentapetalae</taxon>
        <taxon>asterids</taxon>
        <taxon>lamiids</taxon>
        <taxon>Lamiales</taxon>
        <taxon>Oleaceae</taxon>
        <taxon>Forsythieae</taxon>
        <taxon>Forsythia</taxon>
    </lineage>
</organism>
<feature type="compositionally biased region" description="Acidic residues" evidence="2">
    <location>
        <begin position="86"/>
        <end position="97"/>
    </location>
</feature>